<protein>
    <submittedName>
        <fullName evidence="1">Uncharacterized protein</fullName>
    </submittedName>
</protein>
<dbReference type="OrthoDB" id="5674556at2"/>
<proteinExistence type="predicted"/>
<accession>S3J4I3</accession>
<dbReference type="HOGENOM" id="CLU_074564_0_0_6"/>
<dbReference type="EMBL" id="ATDT01000032">
    <property type="protein sequence ID" value="EPF14917.1"/>
    <property type="molecule type" value="Genomic_DNA"/>
</dbReference>
<dbReference type="PATRIC" id="fig|566551.4.peg.3269"/>
<reference evidence="1 2" key="1">
    <citation type="submission" date="2013-04" db="EMBL/GenBank/DDBJ databases">
        <authorList>
            <person name="Weinstock G."/>
            <person name="Sodergren E."/>
            <person name="Lobos E.A."/>
            <person name="Fulton L."/>
            <person name="Fulton R."/>
            <person name="Courtney L."/>
            <person name="Fronick C."/>
            <person name="O'Laughlin M."/>
            <person name="Godfrey J."/>
            <person name="Wilson R.M."/>
            <person name="Miner T."/>
            <person name="Farmer C."/>
            <person name="Delehaunty K."/>
            <person name="Cordes M."/>
            <person name="Minx P."/>
            <person name="Tomlinson C."/>
            <person name="Chen J."/>
            <person name="Wollam A."/>
            <person name="Pepin K.H."/>
            <person name="Palsikar V.B."/>
            <person name="Zhang X."/>
            <person name="Suruliraj S."/>
            <person name="Perna N.T."/>
            <person name="Plunkett G."/>
            <person name="Warren W."/>
            <person name="Mitreva M."/>
            <person name="Mardis E.R."/>
            <person name="Wilson R.K."/>
        </authorList>
    </citation>
    <scope>NUCLEOTIDE SEQUENCE [LARGE SCALE GENOMIC DNA]</scope>
    <source>
        <strain evidence="1 2">DSM 4568</strain>
    </source>
</reference>
<gene>
    <name evidence="1" type="ORF">HMPREF0201_03584</name>
</gene>
<sequence length="233" mass="24639">MSWSQATLRIPSQLSALSCSVIPAHPWVPELGQHTQSGGYLSPLNAVSYLGKRLLEKGAGSHNIIMMLCENTHSDLLSSLDSVASVLPMPELKQVRRLAQSFGELEQVKMQLPDVLSVLPAPVTVATETTRQALNAARIEAAKLEAAADASVSSITTGLAGFLQERTAALADIASAMTELQGKTAKAWFFNMKGPALTTAVELVKNLPHPDAVHTAAILFTGSDLSALEAMIG</sequence>
<evidence type="ECO:0000313" key="2">
    <source>
        <dbReference type="Proteomes" id="UP000014585"/>
    </source>
</evidence>
<dbReference type="Proteomes" id="UP000014585">
    <property type="component" value="Unassembled WGS sequence"/>
</dbReference>
<dbReference type="STRING" id="566551.HMPREF0201_03584"/>
<organism evidence="1 2">
    <name type="scientific">Cedecea davisae DSM 4568</name>
    <dbReference type="NCBI Taxonomy" id="566551"/>
    <lineage>
        <taxon>Bacteria</taxon>
        <taxon>Pseudomonadati</taxon>
        <taxon>Pseudomonadota</taxon>
        <taxon>Gammaproteobacteria</taxon>
        <taxon>Enterobacterales</taxon>
        <taxon>Enterobacteriaceae</taxon>
        <taxon>Cedecea</taxon>
    </lineage>
</organism>
<dbReference type="RefSeq" id="WP_016537847.1">
    <property type="nucleotide sequence ID" value="NZ_KE161030.1"/>
</dbReference>
<name>S3J4I3_9ENTR</name>
<evidence type="ECO:0000313" key="1">
    <source>
        <dbReference type="EMBL" id="EPF14917.1"/>
    </source>
</evidence>
<dbReference type="AlphaFoldDB" id="S3J4I3"/>
<comment type="caution">
    <text evidence="1">The sequence shown here is derived from an EMBL/GenBank/DDBJ whole genome shotgun (WGS) entry which is preliminary data.</text>
</comment>